<evidence type="ECO:0000259" key="1">
    <source>
        <dbReference type="Pfam" id="PF14280"/>
    </source>
</evidence>
<dbReference type="RefSeq" id="WP_145266748.1">
    <property type="nucleotide sequence ID" value="NZ_CP036426.1"/>
</dbReference>
<keyword evidence="3" id="KW-1185">Reference proteome</keyword>
<name>A0A518GVF3_9BACT</name>
<protein>
    <recommendedName>
        <fullName evidence="1">DUF4365 domain-containing protein</fullName>
    </recommendedName>
</protein>
<sequence>MGITDFLGGRGEAIAFARLTRICRTDADLPFFWPHFLGEKCETFDFLVELVDAGERTPFFFVQVKTTRKSFTTTQSPPRLRVEVAEKDIRRMASYPAPTYIIGVQEVEERAFIVSVLGTMSDAISSISTAHELTGETLWLLWDEVRDYWREHEMSHLASSFLN</sequence>
<gene>
    <name evidence="2" type="ORF">ElP_03980</name>
</gene>
<dbReference type="AlphaFoldDB" id="A0A518GVF3"/>
<accession>A0A518GVF3</accession>
<dbReference type="KEGG" id="tpla:ElP_03980"/>
<dbReference type="EMBL" id="CP036426">
    <property type="protein sequence ID" value="QDV32564.1"/>
    <property type="molecule type" value="Genomic_DNA"/>
</dbReference>
<organism evidence="2 3">
    <name type="scientific">Tautonia plasticadhaerens</name>
    <dbReference type="NCBI Taxonomy" id="2527974"/>
    <lineage>
        <taxon>Bacteria</taxon>
        <taxon>Pseudomonadati</taxon>
        <taxon>Planctomycetota</taxon>
        <taxon>Planctomycetia</taxon>
        <taxon>Isosphaerales</taxon>
        <taxon>Isosphaeraceae</taxon>
        <taxon>Tautonia</taxon>
    </lineage>
</organism>
<proteinExistence type="predicted"/>
<evidence type="ECO:0000313" key="3">
    <source>
        <dbReference type="Proteomes" id="UP000317835"/>
    </source>
</evidence>
<dbReference type="Pfam" id="PF14280">
    <property type="entry name" value="DUF4365"/>
    <property type="match status" value="1"/>
</dbReference>
<reference evidence="2 3" key="1">
    <citation type="submission" date="2019-02" db="EMBL/GenBank/DDBJ databases">
        <title>Deep-cultivation of Planctomycetes and their phenomic and genomic characterization uncovers novel biology.</title>
        <authorList>
            <person name="Wiegand S."/>
            <person name="Jogler M."/>
            <person name="Boedeker C."/>
            <person name="Pinto D."/>
            <person name="Vollmers J."/>
            <person name="Rivas-Marin E."/>
            <person name="Kohn T."/>
            <person name="Peeters S.H."/>
            <person name="Heuer A."/>
            <person name="Rast P."/>
            <person name="Oberbeckmann S."/>
            <person name="Bunk B."/>
            <person name="Jeske O."/>
            <person name="Meyerdierks A."/>
            <person name="Storesund J.E."/>
            <person name="Kallscheuer N."/>
            <person name="Luecker S."/>
            <person name="Lage O.M."/>
            <person name="Pohl T."/>
            <person name="Merkel B.J."/>
            <person name="Hornburger P."/>
            <person name="Mueller R.-W."/>
            <person name="Bruemmer F."/>
            <person name="Labrenz M."/>
            <person name="Spormann A.M."/>
            <person name="Op den Camp H."/>
            <person name="Overmann J."/>
            <person name="Amann R."/>
            <person name="Jetten M.S.M."/>
            <person name="Mascher T."/>
            <person name="Medema M.H."/>
            <person name="Devos D.P."/>
            <person name="Kaster A.-K."/>
            <person name="Ovreas L."/>
            <person name="Rohde M."/>
            <person name="Galperin M.Y."/>
            <person name="Jogler C."/>
        </authorList>
    </citation>
    <scope>NUCLEOTIDE SEQUENCE [LARGE SCALE GENOMIC DNA]</scope>
    <source>
        <strain evidence="2 3">ElP</strain>
    </source>
</reference>
<dbReference type="InterPro" id="IPR025375">
    <property type="entry name" value="DUF4365"/>
</dbReference>
<dbReference type="OrthoDB" id="275278at2"/>
<dbReference type="Proteomes" id="UP000317835">
    <property type="component" value="Chromosome"/>
</dbReference>
<feature type="domain" description="DUF4365" evidence="1">
    <location>
        <begin position="44"/>
        <end position="141"/>
    </location>
</feature>
<evidence type="ECO:0000313" key="2">
    <source>
        <dbReference type="EMBL" id="QDV32564.1"/>
    </source>
</evidence>